<feature type="transmembrane region" description="Helical" evidence="6">
    <location>
        <begin position="168"/>
        <end position="195"/>
    </location>
</feature>
<feature type="transmembrane region" description="Helical" evidence="6">
    <location>
        <begin position="299"/>
        <end position="318"/>
    </location>
</feature>
<dbReference type="Pfam" id="PF03706">
    <property type="entry name" value="LPG_synthase_TM"/>
    <property type="match status" value="1"/>
</dbReference>
<feature type="transmembrane region" description="Helical" evidence="6">
    <location>
        <begin position="215"/>
        <end position="234"/>
    </location>
</feature>
<feature type="transmembrane region" description="Helical" evidence="6">
    <location>
        <begin position="240"/>
        <end position="263"/>
    </location>
</feature>
<evidence type="ECO:0000256" key="4">
    <source>
        <dbReference type="ARBA" id="ARBA00022989"/>
    </source>
</evidence>
<keyword evidence="3 6" id="KW-0812">Transmembrane</keyword>
<dbReference type="AlphaFoldDB" id="A0A7C9RS92"/>
<evidence type="ECO:0000256" key="1">
    <source>
        <dbReference type="ARBA" id="ARBA00004651"/>
    </source>
</evidence>
<dbReference type="InterPro" id="IPR022791">
    <property type="entry name" value="L-PG_synthase/AglD"/>
</dbReference>
<name>A0A7C9RS92_9PSEU</name>
<organism evidence="7 8">
    <name type="scientific">Lentzea alba</name>
    <dbReference type="NCBI Taxonomy" id="2714351"/>
    <lineage>
        <taxon>Bacteria</taxon>
        <taxon>Bacillati</taxon>
        <taxon>Actinomycetota</taxon>
        <taxon>Actinomycetes</taxon>
        <taxon>Pseudonocardiales</taxon>
        <taxon>Pseudonocardiaceae</taxon>
        <taxon>Lentzea</taxon>
    </lineage>
</organism>
<evidence type="ECO:0000313" key="8">
    <source>
        <dbReference type="Proteomes" id="UP000481360"/>
    </source>
</evidence>
<feature type="transmembrane region" description="Helical" evidence="6">
    <location>
        <begin position="28"/>
        <end position="46"/>
    </location>
</feature>
<reference evidence="7 8" key="1">
    <citation type="submission" date="2020-03" db="EMBL/GenBank/DDBJ databases">
        <title>Isolation and identification of active actinomycetes.</title>
        <authorList>
            <person name="Sun X."/>
        </authorList>
    </citation>
    <scope>NUCLEOTIDE SEQUENCE [LARGE SCALE GENOMIC DNA]</scope>
    <source>
        <strain evidence="7 8">NEAU-D13</strain>
    </source>
</reference>
<sequence length="334" mass="35212">MTTVEADADIAEVPPESTKTTKGKIIQWGRRLMVVLVIGFTAYALITKWNDVWHTISAVAWQSSLLSQIAVMAAIGFNTIAWQTIIDDLGKPIGVFRGGMICLVGGLGKYVPGSVWAYLLQMELGRKAGLPRARIFTGSLIQLGVATVASLLLGIMALPVIFKETPQAVWLFALLPIGLIALHPKILTWGTSLVLKTLRRPPLDHQLRWGTIGKVLGFSMLGYIAFGAHMWLLANSVGAPGVSGLVLCIGAMAISLTAGLFAFFLPSGAGVREGVIVAVLAASGIDPVQGLAFAVASRLMFIIADIVTAGAAAGIATYRKRQAEARIAAAAAAQ</sequence>
<feature type="transmembrane region" description="Helical" evidence="6">
    <location>
        <begin position="94"/>
        <end position="119"/>
    </location>
</feature>
<evidence type="ECO:0000256" key="3">
    <source>
        <dbReference type="ARBA" id="ARBA00022692"/>
    </source>
</evidence>
<dbReference type="Proteomes" id="UP000481360">
    <property type="component" value="Unassembled WGS sequence"/>
</dbReference>
<keyword evidence="5 6" id="KW-0472">Membrane</keyword>
<comment type="caution">
    <text evidence="7">The sequence shown here is derived from an EMBL/GenBank/DDBJ whole genome shotgun (WGS) entry which is preliminary data.</text>
</comment>
<dbReference type="RefSeq" id="WP_166048418.1">
    <property type="nucleotide sequence ID" value="NZ_JAAMPJ010000006.1"/>
</dbReference>
<keyword evidence="2" id="KW-1003">Cell membrane</keyword>
<evidence type="ECO:0000256" key="2">
    <source>
        <dbReference type="ARBA" id="ARBA00022475"/>
    </source>
</evidence>
<evidence type="ECO:0000256" key="6">
    <source>
        <dbReference type="SAM" id="Phobius"/>
    </source>
</evidence>
<evidence type="ECO:0000256" key="5">
    <source>
        <dbReference type="ARBA" id="ARBA00023136"/>
    </source>
</evidence>
<gene>
    <name evidence="7" type="ORF">G7043_22330</name>
</gene>
<protein>
    <submittedName>
        <fullName evidence="7">Flippase-like domain-containing protein</fullName>
    </submittedName>
</protein>
<dbReference type="EMBL" id="JAAMPJ010000006">
    <property type="protein sequence ID" value="NGY61670.1"/>
    <property type="molecule type" value="Genomic_DNA"/>
</dbReference>
<comment type="subcellular location">
    <subcellularLocation>
        <location evidence="1">Cell membrane</location>
        <topology evidence="1">Multi-pass membrane protein</topology>
    </subcellularLocation>
</comment>
<keyword evidence="8" id="KW-1185">Reference proteome</keyword>
<accession>A0A7C9RS92</accession>
<evidence type="ECO:0000313" key="7">
    <source>
        <dbReference type="EMBL" id="NGY61670.1"/>
    </source>
</evidence>
<feature type="transmembrane region" description="Helical" evidence="6">
    <location>
        <begin position="58"/>
        <end position="82"/>
    </location>
</feature>
<feature type="transmembrane region" description="Helical" evidence="6">
    <location>
        <begin position="140"/>
        <end position="162"/>
    </location>
</feature>
<dbReference type="GO" id="GO:0005886">
    <property type="term" value="C:plasma membrane"/>
    <property type="evidence" value="ECO:0007669"/>
    <property type="project" value="UniProtKB-SubCell"/>
</dbReference>
<proteinExistence type="predicted"/>
<keyword evidence="4 6" id="KW-1133">Transmembrane helix</keyword>